<proteinExistence type="predicted"/>
<accession>A0A5E7CLD4</accession>
<reference evidence="1 2" key="1">
    <citation type="submission" date="2019-09" db="EMBL/GenBank/DDBJ databases">
        <authorList>
            <person name="Chandra G."/>
            <person name="Truman W A."/>
        </authorList>
    </citation>
    <scope>NUCLEOTIDE SEQUENCE [LARGE SCALE GENOMIC DNA]</scope>
    <source>
        <strain evidence="1">PS704</strain>
    </source>
</reference>
<evidence type="ECO:0000313" key="2">
    <source>
        <dbReference type="Proteomes" id="UP000326557"/>
    </source>
</evidence>
<evidence type="ECO:0000313" key="1">
    <source>
        <dbReference type="EMBL" id="VVN96223.1"/>
    </source>
</evidence>
<dbReference type="RefSeq" id="WP_150638155.1">
    <property type="nucleotide sequence ID" value="NZ_CABVHP010000005.1"/>
</dbReference>
<dbReference type="EMBL" id="CABVHP010000005">
    <property type="protein sequence ID" value="VVN96223.1"/>
    <property type="molecule type" value="Genomic_DNA"/>
</dbReference>
<organism evidence="1 2">
    <name type="scientific">Pseudomonas fluorescens</name>
    <dbReference type="NCBI Taxonomy" id="294"/>
    <lineage>
        <taxon>Bacteria</taxon>
        <taxon>Pseudomonadati</taxon>
        <taxon>Pseudomonadota</taxon>
        <taxon>Gammaproteobacteria</taxon>
        <taxon>Pseudomonadales</taxon>
        <taxon>Pseudomonadaceae</taxon>
        <taxon>Pseudomonas</taxon>
    </lineage>
</organism>
<protein>
    <submittedName>
        <fullName evidence="1">Uncharacterized protein</fullName>
    </submittedName>
</protein>
<dbReference type="Proteomes" id="UP000326557">
    <property type="component" value="Unassembled WGS sequence"/>
</dbReference>
<dbReference type="OrthoDB" id="7352393at2"/>
<sequence length="108" mass="12328">MEIRQFSKFDAAVTSIFKGLLESYPTPRELDATIIGYKANTKYKSIYRIAVEKRASLHPSEDEHFFADIVRWLASHSYLLFDKEQACKFYGAVVTDKGLELCESLLGV</sequence>
<name>A0A5E7CLD4_PSEFL</name>
<dbReference type="AlphaFoldDB" id="A0A5E7CLD4"/>
<gene>
    <name evidence="1" type="ORF">PS704_02285</name>
</gene>